<keyword evidence="1" id="KW-0472">Membrane</keyword>
<dbReference type="RefSeq" id="WP_062217000.1">
    <property type="nucleotide sequence ID" value="NZ_CBFHKW010000057.1"/>
</dbReference>
<evidence type="ECO:0000313" key="3">
    <source>
        <dbReference type="Proteomes" id="UP000064920"/>
    </source>
</evidence>
<dbReference type="EMBL" id="CP012023">
    <property type="protein sequence ID" value="ALI55305.1"/>
    <property type="molecule type" value="Genomic_DNA"/>
</dbReference>
<organism evidence="2 3">
    <name type="scientific">Celeribacter marinus</name>
    <dbReference type="NCBI Taxonomy" id="1397108"/>
    <lineage>
        <taxon>Bacteria</taxon>
        <taxon>Pseudomonadati</taxon>
        <taxon>Pseudomonadota</taxon>
        <taxon>Alphaproteobacteria</taxon>
        <taxon>Rhodobacterales</taxon>
        <taxon>Roseobacteraceae</taxon>
        <taxon>Celeribacter</taxon>
    </lineage>
</organism>
<dbReference type="STRING" id="1397108.IMCC12053_1358"/>
<keyword evidence="1" id="KW-0812">Transmembrane</keyword>
<accession>A0A0P0ABD5</accession>
<sequence length="55" mass="6024">MIFKIISVFMIFIAVLALFGRVRFPGQTKLASMTCPKCGRYVIGKGPCACKKGKP</sequence>
<gene>
    <name evidence="2" type="ORF">IMCC12053_1358</name>
</gene>
<reference evidence="2 3" key="1">
    <citation type="submission" date="2015-05" db="EMBL/GenBank/DDBJ databases">
        <authorList>
            <person name="Wang D.B."/>
            <person name="Wang M."/>
        </authorList>
    </citation>
    <scope>NUCLEOTIDE SEQUENCE [LARGE SCALE GENOMIC DNA]</scope>
    <source>
        <strain evidence="2 3">IMCC 12053</strain>
    </source>
</reference>
<proteinExistence type="predicted"/>
<evidence type="ECO:0000313" key="2">
    <source>
        <dbReference type="EMBL" id="ALI55305.1"/>
    </source>
</evidence>
<protein>
    <submittedName>
        <fullName evidence="2">Uncharacterized protein</fullName>
    </submittedName>
</protein>
<evidence type="ECO:0000256" key="1">
    <source>
        <dbReference type="SAM" id="Phobius"/>
    </source>
</evidence>
<dbReference type="KEGG" id="cmar:IMCC12053_1358"/>
<dbReference type="AlphaFoldDB" id="A0A0P0ABD5"/>
<dbReference type="PATRIC" id="fig|1397108.4.peg.1391"/>
<feature type="transmembrane region" description="Helical" evidence="1">
    <location>
        <begin position="6"/>
        <end position="24"/>
    </location>
</feature>
<keyword evidence="3" id="KW-1185">Reference proteome</keyword>
<keyword evidence="1" id="KW-1133">Transmembrane helix</keyword>
<name>A0A0P0ABD5_9RHOB</name>
<dbReference type="Proteomes" id="UP000064920">
    <property type="component" value="Chromosome"/>
</dbReference>